<dbReference type="GO" id="GO:0050660">
    <property type="term" value="F:flavin adenine dinucleotide binding"/>
    <property type="evidence" value="ECO:0007669"/>
    <property type="project" value="InterPro"/>
</dbReference>
<dbReference type="SMART" id="SM01091">
    <property type="entry name" value="CorC_HlyC"/>
    <property type="match status" value="1"/>
</dbReference>
<sequence length="448" mass="50194">MDIFISILITLLFVFLNGFFVAAEFAIVKVRSSQLELKAQAGSRAAILSKKIVTHLDSYLAATQFGITIASLALGWIGEPVVSKIIKEVIGLFNIELAPSVLSTVSLITAFIIITILHIVLGELAPKSLAIQRSEQTTLAVAYPLHGFYWICRPFIWLLNGIANLVLKMVGLHTVSEQEVYSSDELRYLVDQAKESGKVDSTEFDIIQNAFDFSERTARQIMVPRTQVVAIDVNDYDEKTLEFVIEEGYSRVPCYEDNIDNTIGVVHLKDILKKMRISSGDVNIRSIIRPVSFTPETKRIGQLLKEFQVKHQQIAMVLNEYGGVEGVISMEDILEELVGEIQDEYDNEIPFVEQTGENTYSVIATAAISDINDELPHPIDKDKQYDTLAGYLIDKFGRIPNTHDKLEAEDYQFTVIKKNKTSIVVVQLKDLIAKEEADDAEQSKTTQI</sequence>
<feature type="transmembrane region" description="Helical" evidence="10">
    <location>
        <begin position="6"/>
        <end position="28"/>
    </location>
</feature>
<dbReference type="InterPro" id="IPR016169">
    <property type="entry name" value="FAD-bd_PCMH_sub2"/>
</dbReference>
<dbReference type="InterPro" id="IPR002550">
    <property type="entry name" value="CNNM"/>
</dbReference>
<keyword evidence="5 9" id="KW-1133">Transmembrane helix</keyword>
<evidence type="ECO:0000256" key="2">
    <source>
        <dbReference type="ARBA" id="ARBA00022475"/>
    </source>
</evidence>
<evidence type="ECO:0000313" key="13">
    <source>
        <dbReference type="EMBL" id="SBW05829.1"/>
    </source>
</evidence>
<dbReference type="InterPro" id="IPR005170">
    <property type="entry name" value="Transptr-assoc_dom"/>
</dbReference>
<keyword evidence="3 9" id="KW-0812">Transmembrane</keyword>
<evidence type="ECO:0000256" key="8">
    <source>
        <dbReference type="PROSITE-ProRule" id="PRU00703"/>
    </source>
</evidence>
<dbReference type="InterPro" id="IPR000644">
    <property type="entry name" value="CBS_dom"/>
</dbReference>
<evidence type="ECO:0000256" key="5">
    <source>
        <dbReference type="ARBA" id="ARBA00022989"/>
    </source>
</evidence>
<dbReference type="Pfam" id="PF01595">
    <property type="entry name" value="CNNM"/>
    <property type="match status" value="1"/>
</dbReference>
<dbReference type="PANTHER" id="PTHR43099">
    <property type="entry name" value="UPF0053 PROTEIN YRKA"/>
    <property type="match status" value="1"/>
</dbReference>
<dbReference type="PANTHER" id="PTHR43099:SF2">
    <property type="entry name" value="UPF0053 PROTEIN YRKA"/>
    <property type="match status" value="1"/>
</dbReference>
<keyword evidence="7 9" id="KW-0472">Membrane</keyword>
<dbReference type="Gene3D" id="3.30.465.10">
    <property type="match status" value="1"/>
</dbReference>
<organism evidence="13">
    <name type="scientific">uncultured Dysgonomonas sp</name>
    <dbReference type="NCBI Taxonomy" id="206096"/>
    <lineage>
        <taxon>Bacteria</taxon>
        <taxon>Pseudomonadati</taxon>
        <taxon>Bacteroidota</taxon>
        <taxon>Bacteroidia</taxon>
        <taxon>Bacteroidales</taxon>
        <taxon>Dysgonomonadaceae</taxon>
        <taxon>Dysgonomonas</taxon>
        <taxon>environmental samples</taxon>
    </lineage>
</organism>
<dbReference type="Gene3D" id="3.10.580.10">
    <property type="entry name" value="CBS-domain"/>
    <property type="match status" value="1"/>
</dbReference>
<dbReference type="RefSeq" id="WP_296943724.1">
    <property type="nucleotide sequence ID" value="NZ_LT599032.1"/>
</dbReference>
<evidence type="ECO:0000256" key="3">
    <source>
        <dbReference type="ARBA" id="ARBA00022692"/>
    </source>
</evidence>
<dbReference type="GO" id="GO:0005886">
    <property type="term" value="C:plasma membrane"/>
    <property type="evidence" value="ECO:0007669"/>
    <property type="project" value="UniProtKB-SubCell"/>
</dbReference>
<evidence type="ECO:0000256" key="6">
    <source>
        <dbReference type="ARBA" id="ARBA00023122"/>
    </source>
</evidence>
<dbReference type="InterPro" id="IPR046342">
    <property type="entry name" value="CBS_dom_sf"/>
</dbReference>
<gene>
    <name evidence="13" type="ORF">KL86DYS1_31212</name>
</gene>
<name>A0A212K2B1_9BACT</name>
<accession>A0A212K2B1</accession>
<protein>
    <submittedName>
        <fullName evidence="13">Uncharacterized protein</fullName>
    </submittedName>
</protein>
<dbReference type="InterPro" id="IPR051676">
    <property type="entry name" value="UPF0053_domain"/>
</dbReference>
<dbReference type="FunFam" id="3.10.580.10:FF:000002">
    <property type="entry name" value="Magnesium/cobalt efflux protein CorC"/>
    <property type="match status" value="1"/>
</dbReference>
<dbReference type="EMBL" id="FLUM01000003">
    <property type="protein sequence ID" value="SBW05829.1"/>
    <property type="molecule type" value="Genomic_DNA"/>
</dbReference>
<keyword evidence="2" id="KW-1003">Cell membrane</keyword>
<dbReference type="Pfam" id="PF00571">
    <property type="entry name" value="CBS"/>
    <property type="match status" value="2"/>
</dbReference>
<dbReference type="InterPro" id="IPR036318">
    <property type="entry name" value="FAD-bd_PCMH-like_sf"/>
</dbReference>
<comment type="subcellular location">
    <subcellularLocation>
        <location evidence="1">Cell membrane</location>
        <topology evidence="1">Multi-pass membrane protein</topology>
    </subcellularLocation>
</comment>
<evidence type="ECO:0000259" key="12">
    <source>
        <dbReference type="PROSITE" id="PS51846"/>
    </source>
</evidence>
<feature type="domain" description="CNNM transmembrane" evidence="12">
    <location>
        <begin position="1"/>
        <end position="203"/>
    </location>
</feature>
<keyword evidence="6 8" id="KW-0129">CBS domain</keyword>
<feature type="domain" description="CBS" evidence="11">
    <location>
        <begin position="284"/>
        <end position="344"/>
    </location>
</feature>
<dbReference type="PROSITE" id="PS51371">
    <property type="entry name" value="CBS"/>
    <property type="match status" value="2"/>
</dbReference>
<evidence type="ECO:0000256" key="4">
    <source>
        <dbReference type="ARBA" id="ARBA00022737"/>
    </source>
</evidence>
<dbReference type="SUPFAM" id="SSF56176">
    <property type="entry name" value="FAD-binding/transporter-associated domain-like"/>
    <property type="match status" value="1"/>
</dbReference>
<evidence type="ECO:0000256" key="1">
    <source>
        <dbReference type="ARBA" id="ARBA00004651"/>
    </source>
</evidence>
<evidence type="ECO:0000256" key="9">
    <source>
        <dbReference type="PROSITE-ProRule" id="PRU01193"/>
    </source>
</evidence>
<dbReference type="SUPFAM" id="SSF54631">
    <property type="entry name" value="CBS-domain pair"/>
    <property type="match status" value="1"/>
</dbReference>
<dbReference type="InterPro" id="IPR044751">
    <property type="entry name" value="Ion_transp-like_CBS"/>
</dbReference>
<reference evidence="13" key="1">
    <citation type="submission" date="2016-04" db="EMBL/GenBank/DDBJ databases">
        <authorList>
            <person name="Evans L.H."/>
            <person name="Alamgir A."/>
            <person name="Owens N."/>
            <person name="Weber N.D."/>
            <person name="Virtaneva K."/>
            <person name="Barbian K."/>
            <person name="Babar A."/>
            <person name="Rosenke K."/>
        </authorList>
    </citation>
    <scope>NUCLEOTIDE SEQUENCE</scope>
    <source>
        <strain evidence="13">86-1</strain>
    </source>
</reference>
<proteinExistence type="predicted"/>
<evidence type="ECO:0000256" key="10">
    <source>
        <dbReference type="SAM" id="Phobius"/>
    </source>
</evidence>
<evidence type="ECO:0000256" key="7">
    <source>
        <dbReference type="ARBA" id="ARBA00023136"/>
    </source>
</evidence>
<dbReference type="PROSITE" id="PS51846">
    <property type="entry name" value="CNNM"/>
    <property type="match status" value="1"/>
</dbReference>
<dbReference type="CDD" id="cd04590">
    <property type="entry name" value="CBS_pair_CorC_HlyC_assoc"/>
    <property type="match status" value="1"/>
</dbReference>
<dbReference type="AlphaFoldDB" id="A0A212K2B1"/>
<dbReference type="Pfam" id="PF03471">
    <property type="entry name" value="CorC_HlyC"/>
    <property type="match status" value="1"/>
</dbReference>
<feature type="transmembrane region" description="Helical" evidence="10">
    <location>
        <begin position="59"/>
        <end position="77"/>
    </location>
</feature>
<feature type="transmembrane region" description="Helical" evidence="10">
    <location>
        <begin position="97"/>
        <end position="121"/>
    </location>
</feature>
<keyword evidence="4" id="KW-0677">Repeat</keyword>
<feature type="domain" description="CBS" evidence="11">
    <location>
        <begin position="222"/>
        <end position="282"/>
    </location>
</feature>
<evidence type="ECO:0000259" key="11">
    <source>
        <dbReference type="PROSITE" id="PS51371"/>
    </source>
</evidence>